<evidence type="ECO:0000313" key="3">
    <source>
        <dbReference type="Proteomes" id="UP001154329"/>
    </source>
</evidence>
<proteinExistence type="predicted"/>
<evidence type="ECO:0000313" key="2">
    <source>
        <dbReference type="EMBL" id="CAH1732554.1"/>
    </source>
</evidence>
<protein>
    <submittedName>
        <fullName evidence="2">Uncharacterized protein</fullName>
    </submittedName>
</protein>
<feature type="compositionally biased region" description="Low complexity" evidence="1">
    <location>
        <begin position="79"/>
        <end position="93"/>
    </location>
</feature>
<dbReference type="EMBL" id="OU899036">
    <property type="protein sequence ID" value="CAH1732554.1"/>
    <property type="molecule type" value="Genomic_DNA"/>
</dbReference>
<feature type="compositionally biased region" description="Low complexity" evidence="1">
    <location>
        <begin position="43"/>
        <end position="68"/>
    </location>
</feature>
<keyword evidence="3" id="KW-1185">Reference proteome</keyword>
<gene>
    <name evidence="2" type="ORF">APHIGO_LOCUS9028</name>
</gene>
<reference evidence="2" key="1">
    <citation type="submission" date="2022-02" db="EMBL/GenBank/DDBJ databases">
        <authorList>
            <person name="King R."/>
        </authorList>
    </citation>
    <scope>NUCLEOTIDE SEQUENCE</scope>
</reference>
<accession>A0A9P0NN44</accession>
<dbReference type="Proteomes" id="UP001154329">
    <property type="component" value="Chromosome 3"/>
</dbReference>
<organism evidence="2 3">
    <name type="scientific">Aphis gossypii</name>
    <name type="common">Cotton aphid</name>
    <dbReference type="NCBI Taxonomy" id="80765"/>
    <lineage>
        <taxon>Eukaryota</taxon>
        <taxon>Metazoa</taxon>
        <taxon>Ecdysozoa</taxon>
        <taxon>Arthropoda</taxon>
        <taxon>Hexapoda</taxon>
        <taxon>Insecta</taxon>
        <taxon>Pterygota</taxon>
        <taxon>Neoptera</taxon>
        <taxon>Paraneoptera</taxon>
        <taxon>Hemiptera</taxon>
        <taxon>Sternorrhyncha</taxon>
        <taxon>Aphidomorpha</taxon>
        <taxon>Aphidoidea</taxon>
        <taxon>Aphididae</taxon>
        <taxon>Aphidini</taxon>
        <taxon>Aphis</taxon>
        <taxon>Aphis</taxon>
    </lineage>
</organism>
<evidence type="ECO:0000256" key="1">
    <source>
        <dbReference type="SAM" id="MobiDB-lite"/>
    </source>
</evidence>
<feature type="region of interest" description="Disordered" evidence="1">
    <location>
        <begin position="1"/>
        <end position="146"/>
    </location>
</feature>
<name>A0A9P0NN44_APHGO</name>
<dbReference type="AlphaFoldDB" id="A0A9P0NN44"/>
<sequence>MSSDPNTVVPENGLNDCTAQPPKDDAAAACSERPSLNGVARASSPSNFESVVSSEDGDPVSAVASSVAPTSTDETVPADVPDVSSENDVDVSSAATELQVDPVDVVPDLNVAGPTSSSDDVPENEINQEVVDLGTDPHFYEDSKKKVGYDRGLEPDHIVGVTRRMVN</sequence>
<reference evidence="2" key="2">
    <citation type="submission" date="2022-10" db="EMBL/GenBank/DDBJ databases">
        <authorList>
            <consortium name="ENA_rothamsted_submissions"/>
            <consortium name="culmorum"/>
            <person name="King R."/>
        </authorList>
    </citation>
    <scope>NUCLEOTIDE SEQUENCE</scope>
</reference>